<comment type="caution">
    <text evidence="1">The sequence shown here is derived from an EMBL/GenBank/DDBJ whole genome shotgun (WGS) entry which is preliminary data.</text>
</comment>
<dbReference type="AlphaFoldDB" id="A0AAV4TH04"/>
<protein>
    <submittedName>
        <fullName evidence="1">Uncharacterized protein</fullName>
    </submittedName>
</protein>
<evidence type="ECO:0000313" key="1">
    <source>
        <dbReference type="EMBL" id="GIY44162.1"/>
    </source>
</evidence>
<sequence length="81" mass="9589">MHLCKCRKWHNSREKHHRSASQRASREDVFCGMCREKAASNHGTAAAHLKFKGQFHFCFSNFFVFWKVSCCEIIQQQQKNQ</sequence>
<keyword evidence="2" id="KW-1185">Reference proteome</keyword>
<evidence type="ECO:0000313" key="2">
    <source>
        <dbReference type="Proteomes" id="UP001054945"/>
    </source>
</evidence>
<accession>A0AAV4TH04</accession>
<dbReference type="Proteomes" id="UP001054945">
    <property type="component" value="Unassembled WGS sequence"/>
</dbReference>
<organism evidence="1 2">
    <name type="scientific">Caerostris extrusa</name>
    <name type="common">Bark spider</name>
    <name type="synonym">Caerostris bankana</name>
    <dbReference type="NCBI Taxonomy" id="172846"/>
    <lineage>
        <taxon>Eukaryota</taxon>
        <taxon>Metazoa</taxon>
        <taxon>Ecdysozoa</taxon>
        <taxon>Arthropoda</taxon>
        <taxon>Chelicerata</taxon>
        <taxon>Arachnida</taxon>
        <taxon>Araneae</taxon>
        <taxon>Araneomorphae</taxon>
        <taxon>Entelegynae</taxon>
        <taxon>Araneoidea</taxon>
        <taxon>Araneidae</taxon>
        <taxon>Caerostris</taxon>
    </lineage>
</organism>
<dbReference type="EMBL" id="BPLR01011100">
    <property type="protein sequence ID" value="GIY44162.1"/>
    <property type="molecule type" value="Genomic_DNA"/>
</dbReference>
<name>A0AAV4TH04_CAEEX</name>
<reference evidence="1 2" key="1">
    <citation type="submission" date="2021-06" db="EMBL/GenBank/DDBJ databases">
        <title>Caerostris extrusa draft genome.</title>
        <authorList>
            <person name="Kono N."/>
            <person name="Arakawa K."/>
        </authorList>
    </citation>
    <scope>NUCLEOTIDE SEQUENCE [LARGE SCALE GENOMIC DNA]</scope>
</reference>
<gene>
    <name evidence="1" type="ORF">CEXT_812211</name>
</gene>
<proteinExistence type="predicted"/>